<dbReference type="EC" id="3.6.4.13" evidence="1"/>
<evidence type="ECO:0000256" key="3">
    <source>
        <dbReference type="ARBA" id="ARBA00022801"/>
    </source>
</evidence>
<feature type="region of interest" description="Disordered" evidence="9">
    <location>
        <begin position="1"/>
        <end position="48"/>
    </location>
</feature>
<protein>
    <recommendedName>
        <fullName evidence="1">RNA helicase</fullName>
        <ecNumber evidence="1">3.6.4.13</ecNumber>
    </recommendedName>
</protein>
<dbReference type="Pfam" id="PF00270">
    <property type="entry name" value="DEAD"/>
    <property type="match status" value="1"/>
</dbReference>
<comment type="similarity">
    <text evidence="8">Belongs to the DEAD box helicase family.</text>
</comment>
<dbReference type="GO" id="GO:0003676">
    <property type="term" value="F:nucleic acid binding"/>
    <property type="evidence" value="ECO:0007669"/>
    <property type="project" value="InterPro"/>
</dbReference>
<dbReference type="EMBL" id="JAKMXF010000156">
    <property type="protein sequence ID" value="KAI6656091.1"/>
    <property type="molecule type" value="Genomic_DNA"/>
</dbReference>
<reference evidence="13 14" key="1">
    <citation type="journal article" date="2023" name="BMC Biol.">
        <title>The compact genome of the sponge Oopsacas minuta (Hexactinellida) is lacking key metazoan core genes.</title>
        <authorList>
            <person name="Santini S."/>
            <person name="Schenkelaars Q."/>
            <person name="Jourda C."/>
            <person name="Duchesne M."/>
            <person name="Belahbib H."/>
            <person name="Rocher C."/>
            <person name="Selva M."/>
            <person name="Riesgo A."/>
            <person name="Vervoort M."/>
            <person name="Leys S.P."/>
            <person name="Kodjabachian L."/>
            <person name="Le Bivic A."/>
            <person name="Borchiellini C."/>
            <person name="Claverie J.M."/>
            <person name="Renard E."/>
        </authorList>
    </citation>
    <scope>NUCLEOTIDE SEQUENCE [LARGE SCALE GENOMIC DNA]</scope>
    <source>
        <strain evidence="13">SPO-2</strain>
    </source>
</reference>
<dbReference type="PANTHER" id="PTHR47958">
    <property type="entry name" value="ATP-DEPENDENT RNA HELICASE DBP3"/>
    <property type="match status" value="1"/>
</dbReference>
<evidence type="ECO:0000256" key="6">
    <source>
        <dbReference type="ARBA" id="ARBA00047984"/>
    </source>
</evidence>
<dbReference type="FunFam" id="3.40.50.300:FF:000008">
    <property type="entry name" value="ATP-dependent RNA helicase RhlB"/>
    <property type="match status" value="1"/>
</dbReference>
<dbReference type="SUPFAM" id="SSF52540">
    <property type="entry name" value="P-loop containing nucleoside triphosphate hydrolases"/>
    <property type="match status" value="1"/>
</dbReference>
<feature type="domain" description="Helicase C-terminal" evidence="11">
    <location>
        <begin position="349"/>
        <end position="496"/>
    </location>
</feature>
<evidence type="ECO:0000259" key="10">
    <source>
        <dbReference type="PROSITE" id="PS51192"/>
    </source>
</evidence>
<dbReference type="AlphaFoldDB" id="A0AAV7K4I6"/>
<keyword evidence="3 8" id="KW-0378">Hydrolase</keyword>
<organism evidence="13 14">
    <name type="scientific">Oopsacas minuta</name>
    <dbReference type="NCBI Taxonomy" id="111878"/>
    <lineage>
        <taxon>Eukaryota</taxon>
        <taxon>Metazoa</taxon>
        <taxon>Porifera</taxon>
        <taxon>Hexactinellida</taxon>
        <taxon>Hexasterophora</taxon>
        <taxon>Lyssacinosida</taxon>
        <taxon>Leucopsacidae</taxon>
        <taxon>Oopsacas</taxon>
    </lineage>
</organism>
<dbReference type="PROSITE" id="PS51195">
    <property type="entry name" value="Q_MOTIF"/>
    <property type="match status" value="1"/>
</dbReference>
<keyword evidence="14" id="KW-1185">Reference proteome</keyword>
<dbReference type="GO" id="GO:0003724">
    <property type="term" value="F:RNA helicase activity"/>
    <property type="evidence" value="ECO:0007669"/>
    <property type="project" value="UniProtKB-EC"/>
</dbReference>
<name>A0AAV7K4I6_9METZ</name>
<dbReference type="SMART" id="SM00487">
    <property type="entry name" value="DEXDc"/>
    <property type="match status" value="1"/>
</dbReference>
<feature type="domain" description="DEAD-box RNA helicase Q" evidence="12">
    <location>
        <begin position="117"/>
        <end position="144"/>
    </location>
</feature>
<evidence type="ECO:0000256" key="9">
    <source>
        <dbReference type="SAM" id="MobiDB-lite"/>
    </source>
</evidence>
<dbReference type="Pfam" id="PF00271">
    <property type="entry name" value="Helicase_C"/>
    <property type="match status" value="1"/>
</dbReference>
<dbReference type="Gene3D" id="3.40.50.300">
    <property type="entry name" value="P-loop containing nucleotide triphosphate hydrolases"/>
    <property type="match status" value="2"/>
</dbReference>
<dbReference type="InterPro" id="IPR014001">
    <property type="entry name" value="Helicase_ATP-bd"/>
</dbReference>
<sequence length="673" mass="76928">MNRNFSQFRAPKERSHSYHSKHYSSNPGRSTSINRHHKEDSYHGPYSSNFHRVKDRSLCAGQNLRPPKWDFTRLTPIKKVLYNEHPLVVSRDELMVEEQRKDLKILIQGHTLVKPIMSFEESNFPASFLTTLSSQFSGPTPIQCQAWPLALSGFDLIGIARTGSGKTLAYLLPGLLHIQAQTPIVNHKPIFLVLTPTRELALQVQHVCLEYSALIQLRSTCIYGGSSKSNQIRELERGCDVVVATPGRLLDLLEMRKIFLDAVSFCVLDEADRMLDMGFEPQIRKILEQLRPDKQTLMWSATWPKDVKKLAEDFLKDYVQIYVGSIELSANQNILQNIDFCEESEKSSKLLELLNRLMRDKNCKTIIFCETKRKVKSITIWLQRMGYYVDCIHGDKEQYSRESVLSAFRQGKIVILVATDVASRGLDIEGIRNIINMDFPNVAEDYIHRIGRTARADNSGFAYTFFTPQNYKHCSELLRILRESHQEIPPRLNEINHDYRSFSRKRGREFEHPTNKFPRYSQEARISKPYNGSKNSLTFKQPSYFSERGASYNSHGSCPSLQTHIADSFQSLSNASIQLPNTGSFHIPSNSPLQLSSNTSIQIPVEESVRQVSEWNVKMKLNSPFIPPPVYLNNPHPSLQNPLPAIPASYSIDNTNLSSQYDAITNTISHQYL</sequence>
<keyword evidence="2 8" id="KW-0547">Nucleotide-binding</keyword>
<evidence type="ECO:0000259" key="11">
    <source>
        <dbReference type="PROSITE" id="PS51194"/>
    </source>
</evidence>
<comment type="catalytic activity">
    <reaction evidence="6">
        <text>ATP + H2O = ADP + phosphate + H(+)</text>
        <dbReference type="Rhea" id="RHEA:13065"/>
        <dbReference type="ChEBI" id="CHEBI:15377"/>
        <dbReference type="ChEBI" id="CHEBI:15378"/>
        <dbReference type="ChEBI" id="CHEBI:30616"/>
        <dbReference type="ChEBI" id="CHEBI:43474"/>
        <dbReference type="ChEBI" id="CHEBI:456216"/>
        <dbReference type="EC" id="3.6.4.13"/>
    </reaction>
</comment>
<keyword evidence="4 8" id="KW-0347">Helicase</keyword>
<evidence type="ECO:0000256" key="4">
    <source>
        <dbReference type="ARBA" id="ARBA00022806"/>
    </source>
</evidence>
<evidence type="ECO:0000256" key="5">
    <source>
        <dbReference type="ARBA" id="ARBA00022840"/>
    </source>
</evidence>
<dbReference type="InterPro" id="IPR014014">
    <property type="entry name" value="RNA_helicase_DEAD_Q_motif"/>
</dbReference>
<dbReference type="CDD" id="cd18787">
    <property type="entry name" value="SF2_C_DEAD"/>
    <property type="match status" value="1"/>
</dbReference>
<comment type="caution">
    <text evidence="13">The sequence shown here is derived from an EMBL/GenBank/DDBJ whole genome shotgun (WGS) entry which is preliminary data.</text>
</comment>
<evidence type="ECO:0000256" key="2">
    <source>
        <dbReference type="ARBA" id="ARBA00022741"/>
    </source>
</evidence>
<evidence type="ECO:0000313" key="14">
    <source>
        <dbReference type="Proteomes" id="UP001165289"/>
    </source>
</evidence>
<feature type="short sequence motif" description="Q motif" evidence="7">
    <location>
        <begin position="117"/>
        <end position="144"/>
    </location>
</feature>
<keyword evidence="5 8" id="KW-0067">ATP-binding</keyword>
<gene>
    <name evidence="13" type="ORF">LOD99_11324</name>
</gene>
<dbReference type="PROSITE" id="PS51192">
    <property type="entry name" value="HELICASE_ATP_BIND_1"/>
    <property type="match status" value="1"/>
</dbReference>
<evidence type="ECO:0000259" key="12">
    <source>
        <dbReference type="PROSITE" id="PS51195"/>
    </source>
</evidence>
<dbReference type="InterPro" id="IPR001650">
    <property type="entry name" value="Helicase_C-like"/>
</dbReference>
<proteinExistence type="inferred from homology"/>
<evidence type="ECO:0000256" key="1">
    <source>
        <dbReference type="ARBA" id="ARBA00012552"/>
    </source>
</evidence>
<dbReference type="PROSITE" id="PS00039">
    <property type="entry name" value="DEAD_ATP_HELICASE"/>
    <property type="match status" value="1"/>
</dbReference>
<dbReference type="GO" id="GO:0016787">
    <property type="term" value="F:hydrolase activity"/>
    <property type="evidence" value="ECO:0007669"/>
    <property type="project" value="UniProtKB-KW"/>
</dbReference>
<dbReference type="PROSITE" id="PS51194">
    <property type="entry name" value="HELICASE_CTER"/>
    <property type="match status" value="1"/>
</dbReference>
<dbReference type="InterPro" id="IPR000629">
    <property type="entry name" value="RNA-helicase_DEAD-box_CS"/>
</dbReference>
<dbReference type="InterPro" id="IPR027417">
    <property type="entry name" value="P-loop_NTPase"/>
</dbReference>
<dbReference type="GO" id="GO:0005524">
    <property type="term" value="F:ATP binding"/>
    <property type="evidence" value="ECO:0007669"/>
    <property type="project" value="UniProtKB-KW"/>
</dbReference>
<dbReference type="Proteomes" id="UP001165289">
    <property type="component" value="Unassembled WGS sequence"/>
</dbReference>
<dbReference type="SMART" id="SM00490">
    <property type="entry name" value="HELICc"/>
    <property type="match status" value="1"/>
</dbReference>
<dbReference type="InterPro" id="IPR011545">
    <property type="entry name" value="DEAD/DEAH_box_helicase_dom"/>
</dbReference>
<dbReference type="FunFam" id="3.40.50.300:FF:000079">
    <property type="entry name" value="probable ATP-dependent RNA helicase DDX17"/>
    <property type="match status" value="1"/>
</dbReference>
<feature type="domain" description="Helicase ATP-binding" evidence="10">
    <location>
        <begin position="147"/>
        <end position="321"/>
    </location>
</feature>
<evidence type="ECO:0000256" key="7">
    <source>
        <dbReference type="PROSITE-ProRule" id="PRU00552"/>
    </source>
</evidence>
<evidence type="ECO:0000313" key="13">
    <source>
        <dbReference type="EMBL" id="KAI6656091.1"/>
    </source>
</evidence>
<accession>A0AAV7K4I6</accession>
<evidence type="ECO:0000256" key="8">
    <source>
        <dbReference type="RuleBase" id="RU000492"/>
    </source>
</evidence>